<accession>A0A1B3XW32</accession>
<dbReference type="SUPFAM" id="SSF54593">
    <property type="entry name" value="Glyoxalase/Bleomycin resistance protein/Dihydroxybiphenyl dioxygenase"/>
    <property type="match status" value="1"/>
</dbReference>
<protein>
    <submittedName>
        <fullName evidence="2">Glyoxalase</fullName>
    </submittedName>
</protein>
<name>A0A1B3XW32_9BACI</name>
<dbReference type="KEGG" id="bmur:ABE28_023995"/>
<keyword evidence="2" id="KW-0614">Plasmid</keyword>
<evidence type="ECO:0000313" key="2">
    <source>
        <dbReference type="EMBL" id="AOH57413.1"/>
    </source>
</evidence>
<dbReference type="Proteomes" id="UP000077926">
    <property type="component" value="Plasmid pG25-68"/>
</dbReference>
<dbReference type="InterPro" id="IPR037523">
    <property type="entry name" value="VOC_core"/>
</dbReference>
<dbReference type="EMBL" id="CP017081">
    <property type="protein sequence ID" value="AOH57413.1"/>
    <property type="molecule type" value="Genomic_DNA"/>
</dbReference>
<keyword evidence="3" id="KW-1185">Reference proteome</keyword>
<dbReference type="AlphaFoldDB" id="A0A1B3XW32"/>
<geneLocation type="plasmid" evidence="3">
    <name>pg25-68</name>
</geneLocation>
<dbReference type="Gene3D" id="3.10.180.10">
    <property type="entry name" value="2,3-Dihydroxybiphenyl 1,2-Dioxygenase, domain 1"/>
    <property type="match status" value="1"/>
</dbReference>
<dbReference type="InterPro" id="IPR004360">
    <property type="entry name" value="Glyas_Fos-R_dOase_dom"/>
</dbReference>
<feature type="domain" description="VOC" evidence="1">
    <location>
        <begin position="4"/>
        <end position="129"/>
    </location>
</feature>
<evidence type="ECO:0000259" key="1">
    <source>
        <dbReference type="PROSITE" id="PS51819"/>
    </source>
</evidence>
<dbReference type="Pfam" id="PF00903">
    <property type="entry name" value="Glyoxalase"/>
    <property type="match status" value="1"/>
</dbReference>
<organism evidence="2 3">
    <name type="scientific">Peribacillus muralis</name>
    <dbReference type="NCBI Taxonomy" id="264697"/>
    <lineage>
        <taxon>Bacteria</taxon>
        <taxon>Bacillati</taxon>
        <taxon>Bacillota</taxon>
        <taxon>Bacilli</taxon>
        <taxon>Bacillales</taxon>
        <taxon>Bacillaceae</taxon>
        <taxon>Peribacillus</taxon>
    </lineage>
</organism>
<gene>
    <name evidence="2" type="ORF">ABE28_023995</name>
</gene>
<evidence type="ECO:0000313" key="3">
    <source>
        <dbReference type="Proteomes" id="UP000077926"/>
    </source>
</evidence>
<sequence>MFPGTLYETHVQTKNLEAAIEFYNKLGLDLAHYIEERRVAFFWFDKNKKREQMLGVWEVSEEEFHKSHFAFKINYEDIINAREWLLNKGISPRSAFGLEPTEPMVQTWTPTANLYFYDPDGKSLEFLCLLPEKKKNVVQDVMYLSEWEKMENEE</sequence>
<dbReference type="CDD" id="cd06587">
    <property type="entry name" value="VOC"/>
    <property type="match status" value="1"/>
</dbReference>
<dbReference type="RefSeq" id="WP_064465356.1">
    <property type="nucleotide sequence ID" value="NZ_CP017081.1"/>
</dbReference>
<dbReference type="InterPro" id="IPR029068">
    <property type="entry name" value="Glyas_Bleomycin-R_OHBP_Dase"/>
</dbReference>
<dbReference type="OrthoDB" id="375220at2"/>
<reference evidence="2 3" key="1">
    <citation type="submission" date="2016-08" db="EMBL/GenBank/DDBJ databases">
        <title>Complete genome sequence of Bacillus muralis G25-68, a strain with toxicity to nematodes.</title>
        <authorList>
            <person name="Zheng Z."/>
        </authorList>
    </citation>
    <scope>NUCLEOTIDE SEQUENCE [LARGE SCALE GENOMIC DNA]</scope>
    <source>
        <strain evidence="2 3">G25-68</strain>
        <plasmid evidence="3">pg25-68</plasmid>
    </source>
</reference>
<dbReference type="PROSITE" id="PS51819">
    <property type="entry name" value="VOC"/>
    <property type="match status" value="1"/>
</dbReference>
<proteinExistence type="predicted"/>